<dbReference type="RefSeq" id="XP_007374604.1">
    <property type="nucleotide sequence ID" value="XM_007374542.1"/>
</dbReference>
<feature type="transmembrane region" description="Helical" evidence="2">
    <location>
        <begin position="6"/>
        <end position="35"/>
    </location>
</feature>
<keyword evidence="2" id="KW-0472">Membrane</keyword>
<gene>
    <name evidence="3" type="ORF">SPAPADRAFT_50010</name>
</gene>
<dbReference type="KEGG" id="spaa:SPAPADRAFT_50010"/>
<evidence type="ECO:0000313" key="3">
    <source>
        <dbReference type="EMBL" id="EGW33089.1"/>
    </source>
</evidence>
<keyword evidence="2" id="KW-1133">Transmembrane helix</keyword>
<dbReference type="GeneID" id="18871395"/>
<sequence length="389" mass="43151">MALSNTAILVIICLTFASILFIIFTAGVFIIPCVFEGPLLFKLRSGLINLLQGDHTKDTNIDLENQSSKRPLHSDDVSNIALKSFPMESDGATETTPKERTTSDNLQGEAPSDGSSNLQQCEVSGESSDFKSILDDFDRIAATKITEQRLRRMSTLLIKREGDVVETVIARPSESQQSQISEQYDSLSRTLQLQKEIQTRMNENELSIRQVRDPFSDSFISVGGIVVVVKPFHGSNDYEFASLHTGDLLRIIKFYVRENKDDGSIKSIQIANKTKSAVDLLPTTSSTYGEIAKVSEVAKPAEVTDDGTIDGFKQDICIDNTDSNHASIYCTGVLLNTYLDYNIHTNDLSLCVKKDTELAETELLKDFPLNIVSLETTVLKNMLEEDEDN</sequence>
<dbReference type="AlphaFoldDB" id="G3AL46"/>
<dbReference type="STRING" id="619300.G3AL46"/>
<keyword evidence="2" id="KW-0812">Transmembrane</keyword>
<dbReference type="OrthoDB" id="4084460at2759"/>
<dbReference type="Proteomes" id="UP000000709">
    <property type="component" value="Unassembled WGS sequence"/>
</dbReference>
<proteinExistence type="predicted"/>
<protein>
    <submittedName>
        <fullName evidence="3">Uncharacterized protein</fullName>
    </submittedName>
</protein>
<evidence type="ECO:0000313" key="4">
    <source>
        <dbReference type="Proteomes" id="UP000000709"/>
    </source>
</evidence>
<keyword evidence="4" id="KW-1185">Reference proteome</keyword>
<dbReference type="EMBL" id="GL996501">
    <property type="protein sequence ID" value="EGW33089.1"/>
    <property type="molecule type" value="Genomic_DNA"/>
</dbReference>
<name>G3AL46_SPAPN</name>
<accession>G3AL46</accession>
<evidence type="ECO:0000256" key="2">
    <source>
        <dbReference type="SAM" id="Phobius"/>
    </source>
</evidence>
<dbReference type="OMA" id="HCNTSEY"/>
<dbReference type="HOGENOM" id="CLU_692601_0_0_1"/>
<evidence type="ECO:0000256" key="1">
    <source>
        <dbReference type="SAM" id="MobiDB-lite"/>
    </source>
</evidence>
<feature type="region of interest" description="Disordered" evidence="1">
    <location>
        <begin position="86"/>
        <end position="122"/>
    </location>
</feature>
<reference evidence="3 4" key="1">
    <citation type="journal article" date="2011" name="Proc. Natl. Acad. Sci. U.S.A.">
        <title>Comparative genomics of xylose-fermenting fungi for enhanced biofuel production.</title>
        <authorList>
            <person name="Wohlbach D.J."/>
            <person name="Kuo A."/>
            <person name="Sato T.K."/>
            <person name="Potts K.M."/>
            <person name="Salamov A.A."/>
            <person name="LaButti K.M."/>
            <person name="Sun H."/>
            <person name="Clum A."/>
            <person name="Pangilinan J.L."/>
            <person name="Lindquist E.A."/>
            <person name="Lucas S."/>
            <person name="Lapidus A."/>
            <person name="Jin M."/>
            <person name="Gunawan C."/>
            <person name="Balan V."/>
            <person name="Dale B.E."/>
            <person name="Jeffries T.W."/>
            <person name="Zinkel R."/>
            <person name="Barry K.W."/>
            <person name="Grigoriev I.V."/>
            <person name="Gasch A.P."/>
        </authorList>
    </citation>
    <scope>NUCLEOTIDE SEQUENCE [LARGE SCALE GENOMIC DNA]</scope>
    <source>
        <strain evidence="4">NRRL Y-27907 / 11-Y1</strain>
    </source>
</reference>
<feature type="compositionally biased region" description="Polar residues" evidence="1">
    <location>
        <begin position="113"/>
        <end position="122"/>
    </location>
</feature>
<dbReference type="eggNOG" id="ENOG502RQ2C">
    <property type="taxonomic scope" value="Eukaryota"/>
</dbReference>
<dbReference type="InParanoid" id="G3AL46"/>
<organism evidence="4">
    <name type="scientific">Spathaspora passalidarum (strain NRRL Y-27907 / 11-Y1)</name>
    <dbReference type="NCBI Taxonomy" id="619300"/>
    <lineage>
        <taxon>Eukaryota</taxon>
        <taxon>Fungi</taxon>
        <taxon>Dikarya</taxon>
        <taxon>Ascomycota</taxon>
        <taxon>Saccharomycotina</taxon>
        <taxon>Pichiomycetes</taxon>
        <taxon>Debaryomycetaceae</taxon>
        <taxon>Spathaspora</taxon>
    </lineage>
</organism>